<name>A0ABN8ST24_9CNID</name>
<sequence>MKAAIRKYCAEGHDIMKVGAMHKALKERPVKGTTAAVAILDESFKILEVQKIKQLSELHNFRYEESGIRVWKAYAVGVGRLIPWQSLHIRHQGSTNISLMEGKGFFANTEIRDLHRSRKCQASKDHVEIDDQPSMFVCPEEGCNCTFDSFSELELHTDVGIHDNRKSESLYDKVRKNWAEKFSSIENQKLTSNKSSTGLTVNSTNSRLSIGWALNKG</sequence>
<dbReference type="PANTHER" id="PTHR33845:SF1">
    <property type="entry name" value="C2H2-TYPE DOMAIN-CONTAINING PROTEIN"/>
    <property type="match status" value="1"/>
</dbReference>
<comment type="caution">
    <text evidence="3">The sequence shown here is derived from an EMBL/GenBank/DDBJ whole genome shotgun (WGS) entry which is preliminary data.</text>
</comment>
<keyword evidence="4" id="KW-1185">Reference proteome</keyword>
<organism evidence="3 4">
    <name type="scientific">Porites evermanni</name>
    <dbReference type="NCBI Taxonomy" id="104178"/>
    <lineage>
        <taxon>Eukaryota</taxon>
        <taxon>Metazoa</taxon>
        <taxon>Cnidaria</taxon>
        <taxon>Anthozoa</taxon>
        <taxon>Hexacorallia</taxon>
        <taxon>Scleractinia</taxon>
        <taxon>Fungiina</taxon>
        <taxon>Poritidae</taxon>
        <taxon>Porites</taxon>
    </lineage>
</organism>
<proteinExistence type="predicted"/>
<dbReference type="PROSITE" id="PS50157">
    <property type="entry name" value="ZINC_FINGER_C2H2_2"/>
    <property type="match status" value="1"/>
</dbReference>
<evidence type="ECO:0000313" key="3">
    <source>
        <dbReference type="EMBL" id="CAH3194317.1"/>
    </source>
</evidence>
<dbReference type="InterPro" id="IPR013087">
    <property type="entry name" value="Znf_C2H2_type"/>
</dbReference>
<reference evidence="3 4" key="1">
    <citation type="submission" date="2022-05" db="EMBL/GenBank/DDBJ databases">
        <authorList>
            <consortium name="Genoscope - CEA"/>
            <person name="William W."/>
        </authorList>
    </citation>
    <scope>NUCLEOTIDE SEQUENCE [LARGE SCALE GENOMIC DNA]</scope>
</reference>
<accession>A0ABN8ST24</accession>
<evidence type="ECO:0000313" key="4">
    <source>
        <dbReference type="Proteomes" id="UP001159427"/>
    </source>
</evidence>
<protein>
    <recommendedName>
        <fullName evidence="2">C2H2-type domain-containing protein</fullName>
    </recommendedName>
</protein>
<gene>
    <name evidence="3" type="ORF">PEVE_00027543</name>
</gene>
<feature type="domain" description="C2H2-type" evidence="2">
    <location>
        <begin position="136"/>
        <end position="167"/>
    </location>
</feature>
<keyword evidence="1" id="KW-0863">Zinc-finger</keyword>
<keyword evidence="1" id="KW-0479">Metal-binding</keyword>
<evidence type="ECO:0000256" key="1">
    <source>
        <dbReference type="PROSITE-ProRule" id="PRU00042"/>
    </source>
</evidence>
<evidence type="ECO:0000259" key="2">
    <source>
        <dbReference type="PROSITE" id="PS50157"/>
    </source>
</evidence>
<keyword evidence="1" id="KW-0862">Zinc</keyword>
<dbReference type="Proteomes" id="UP001159427">
    <property type="component" value="Unassembled WGS sequence"/>
</dbReference>
<dbReference type="PANTHER" id="PTHR33845">
    <property type="entry name" value="C2H2-TYPE DOMAIN-CONTAINING PROTEIN"/>
    <property type="match status" value="1"/>
</dbReference>
<dbReference type="EMBL" id="CALNXI010003790">
    <property type="protein sequence ID" value="CAH3194317.1"/>
    <property type="molecule type" value="Genomic_DNA"/>
</dbReference>
<dbReference type="PROSITE" id="PS00028">
    <property type="entry name" value="ZINC_FINGER_C2H2_1"/>
    <property type="match status" value="1"/>
</dbReference>